<dbReference type="OrthoDB" id="9790266at2"/>
<dbReference type="PROSITE" id="PS00061">
    <property type="entry name" value="ADH_SHORT"/>
    <property type="match status" value="1"/>
</dbReference>
<dbReference type="InterPro" id="IPR002347">
    <property type="entry name" value="SDR_fam"/>
</dbReference>
<proteinExistence type="inferred from homology"/>
<dbReference type="PRINTS" id="PR00081">
    <property type="entry name" value="GDHRDH"/>
</dbReference>
<evidence type="ECO:0000313" key="6">
    <source>
        <dbReference type="EMBL" id="QCP10231.1"/>
    </source>
</evidence>
<accession>A0A4V1ED88</accession>
<reference evidence="6 7" key="1">
    <citation type="submission" date="2019-05" db="EMBL/GenBank/DDBJ databases">
        <title>Draft Genome Sequences of Six Type Strains of the Genus Massilia.</title>
        <authorList>
            <person name="Miess H."/>
            <person name="Frediansyhah A."/>
            <person name="Gross H."/>
        </authorList>
    </citation>
    <scope>NUCLEOTIDE SEQUENCE [LARGE SCALE GENOMIC DNA]</scope>
    <source>
        <strain evidence="6 7">DSMZ 26121</strain>
    </source>
</reference>
<evidence type="ECO:0000256" key="2">
    <source>
        <dbReference type="ARBA" id="ARBA00023002"/>
    </source>
</evidence>
<dbReference type="GO" id="GO:0016020">
    <property type="term" value="C:membrane"/>
    <property type="evidence" value="ECO:0007669"/>
    <property type="project" value="TreeGrafter"/>
</dbReference>
<evidence type="ECO:0000313" key="7">
    <source>
        <dbReference type="Proteomes" id="UP000298763"/>
    </source>
</evidence>
<dbReference type="AlphaFoldDB" id="A0A4V1ED88"/>
<dbReference type="SUPFAM" id="SSF51735">
    <property type="entry name" value="NAD(P)-binding Rossmann-fold domains"/>
    <property type="match status" value="1"/>
</dbReference>
<dbReference type="PRINTS" id="PR00080">
    <property type="entry name" value="SDRFAMILY"/>
</dbReference>
<dbReference type="EMBL" id="JACHXS010000003">
    <property type="protein sequence ID" value="MBB3221027.1"/>
    <property type="molecule type" value="Genomic_DNA"/>
</dbReference>
<evidence type="ECO:0000256" key="1">
    <source>
        <dbReference type="ARBA" id="ARBA00006484"/>
    </source>
</evidence>
<dbReference type="InterPro" id="IPR020904">
    <property type="entry name" value="Sc_DH/Rdtase_CS"/>
</dbReference>
<evidence type="ECO:0000313" key="8">
    <source>
        <dbReference type="Proteomes" id="UP000584325"/>
    </source>
</evidence>
<organism evidence="5 8">
    <name type="scientific">Pseudoduganella umbonata</name>
    <dbReference type="NCBI Taxonomy" id="864828"/>
    <lineage>
        <taxon>Bacteria</taxon>
        <taxon>Pseudomonadati</taxon>
        <taxon>Pseudomonadota</taxon>
        <taxon>Betaproteobacteria</taxon>
        <taxon>Burkholderiales</taxon>
        <taxon>Oxalobacteraceae</taxon>
        <taxon>Telluria group</taxon>
        <taxon>Pseudoduganella</taxon>
    </lineage>
</organism>
<dbReference type="Proteomes" id="UP000584325">
    <property type="component" value="Unassembled WGS sequence"/>
</dbReference>
<gene>
    <name evidence="6" type="ORF">FCL38_07185</name>
    <name evidence="5" type="ORF">FHS02_001834</name>
</gene>
<comment type="similarity">
    <text evidence="1 3">Belongs to the short-chain dehydrogenases/reductases (SDR) family.</text>
</comment>
<dbReference type="PANTHER" id="PTHR44196:SF1">
    <property type="entry name" value="DEHYDROGENASE_REDUCTASE SDR FAMILY MEMBER 7B"/>
    <property type="match status" value="1"/>
</dbReference>
<dbReference type="Proteomes" id="UP000298763">
    <property type="component" value="Chromosome"/>
</dbReference>
<feature type="domain" description="Ketoreductase" evidence="4">
    <location>
        <begin position="7"/>
        <end position="193"/>
    </location>
</feature>
<dbReference type="PANTHER" id="PTHR44196">
    <property type="entry name" value="DEHYDROGENASE/REDUCTASE SDR FAMILY MEMBER 7B"/>
    <property type="match status" value="1"/>
</dbReference>
<dbReference type="InterPro" id="IPR036291">
    <property type="entry name" value="NAD(P)-bd_dom_sf"/>
</dbReference>
<dbReference type="GO" id="GO:0016491">
    <property type="term" value="F:oxidoreductase activity"/>
    <property type="evidence" value="ECO:0007669"/>
    <property type="project" value="UniProtKB-KW"/>
</dbReference>
<keyword evidence="2" id="KW-0560">Oxidoreductase</keyword>
<dbReference type="FunFam" id="3.40.50.720:FF:000084">
    <property type="entry name" value="Short-chain dehydrogenase reductase"/>
    <property type="match status" value="1"/>
</dbReference>
<dbReference type="RefSeq" id="WP_137313115.1">
    <property type="nucleotide sequence ID" value="NZ_CP040017.1"/>
</dbReference>
<reference evidence="5 8" key="2">
    <citation type="submission" date="2020-08" db="EMBL/GenBank/DDBJ databases">
        <title>Genomic Encyclopedia of Type Strains, Phase III (KMG-III): the genomes of soil and plant-associated and newly described type strains.</title>
        <authorList>
            <person name="Whitman W."/>
        </authorList>
    </citation>
    <scope>NUCLEOTIDE SEQUENCE [LARGE SCALE GENOMIC DNA]</scope>
    <source>
        <strain evidence="5 8">CECT 7753</strain>
    </source>
</reference>
<dbReference type="SMART" id="SM00822">
    <property type="entry name" value="PKS_KR"/>
    <property type="match status" value="1"/>
</dbReference>
<dbReference type="InterPro" id="IPR057326">
    <property type="entry name" value="KR_dom"/>
</dbReference>
<dbReference type="Gene3D" id="3.40.50.720">
    <property type="entry name" value="NAD(P)-binding Rossmann-like Domain"/>
    <property type="match status" value="1"/>
</dbReference>
<dbReference type="Pfam" id="PF00106">
    <property type="entry name" value="adh_short"/>
    <property type="match status" value="1"/>
</dbReference>
<protein>
    <submittedName>
        <fullName evidence="6">SDR family NAD(P)-dependent oxidoreductase</fullName>
    </submittedName>
    <submittedName>
        <fullName evidence="5">Short-subunit dehydrogenase</fullName>
    </submittedName>
</protein>
<evidence type="ECO:0000256" key="3">
    <source>
        <dbReference type="RuleBase" id="RU000363"/>
    </source>
</evidence>
<dbReference type="NCBIfam" id="NF005495">
    <property type="entry name" value="PRK07109.1"/>
    <property type="match status" value="1"/>
</dbReference>
<evidence type="ECO:0000259" key="4">
    <source>
        <dbReference type="SMART" id="SM00822"/>
    </source>
</evidence>
<sequence length="337" mass="36733">MKPIEQQVVVITGASSGIGRAVALAFARRQACLVLAARNEVALEQVARDVERLGGRALVVPGDVSQWQQVARLADTAIARFGRIDTWVNNAGINEHAPVADMTIEEIERIIQVDLMGYIYGMKAALAPMRRQRQGTIINVASIVSLRAAPLHAPYVAAKHGIAGFTEALRMELMHEKMPVQLTMVMPSFIDTPLFLNSRSRLGVQPRPVPPVYAPEAVAESVLFAAEHARRDIIVGGQGALVALLQKISPALLDKLMVAGGLMFRTQKTDKPDNGYDNLFQPTPGTGSVTGAWTDESLPYSWYTRHVEHYPERKLAVLGALGCATWLLLRSRGRTTG</sequence>
<evidence type="ECO:0000313" key="5">
    <source>
        <dbReference type="EMBL" id="MBB3221027.1"/>
    </source>
</evidence>
<name>A0A4V1ED88_9BURK</name>
<keyword evidence="7" id="KW-1185">Reference proteome</keyword>
<dbReference type="EMBL" id="CP040017">
    <property type="protein sequence ID" value="QCP10231.1"/>
    <property type="molecule type" value="Genomic_DNA"/>
</dbReference>